<proteinExistence type="inferred from homology"/>
<dbReference type="InterPro" id="IPR014729">
    <property type="entry name" value="Rossmann-like_a/b/a_fold"/>
</dbReference>
<keyword evidence="7 14" id="KW-0157">Chromophore</keyword>
<dbReference type="Pfam" id="PF03441">
    <property type="entry name" value="FAD_binding_7"/>
    <property type="match status" value="1"/>
</dbReference>
<comment type="caution">
    <text evidence="16">The sequence shown here is derived from an EMBL/GenBank/DDBJ whole genome shotgun (WGS) entry which is preliminary data.</text>
</comment>
<keyword evidence="16" id="KW-0456">Lyase</keyword>
<keyword evidence="6 12" id="KW-0274">FAD</keyword>
<dbReference type="Proteomes" id="UP000539350">
    <property type="component" value="Unassembled WGS sequence"/>
</dbReference>
<dbReference type="PANTHER" id="PTHR11455:SF9">
    <property type="entry name" value="CRYPTOCHROME CIRCADIAN CLOCK 5 ISOFORM X1"/>
    <property type="match status" value="1"/>
</dbReference>
<protein>
    <recommendedName>
        <fullName evidence="4">Deoxyribodipyrimidine photo-lyase</fullName>
        <ecNumber evidence="3">4.1.99.3</ecNumber>
    </recommendedName>
    <alternativeName>
        <fullName evidence="8">DNA photolyase</fullName>
    </alternativeName>
    <alternativeName>
        <fullName evidence="11">Photoreactivating enzyme</fullName>
    </alternativeName>
</protein>
<dbReference type="InterPro" id="IPR036134">
    <property type="entry name" value="Crypto/Photolyase_FAD-like_sf"/>
</dbReference>
<dbReference type="RefSeq" id="WP_182168964.1">
    <property type="nucleotide sequence ID" value="NZ_JACFXU010000013.1"/>
</dbReference>
<sequence length="484" mass="54830">MNEAIIFWFRQDLRLKDNPGLDAAIASGKALIPVYILDDESPSQWRLGQASRWWLHHSLSALNKELKQHYGTELILRRGSAKTLLPKLCDETGADAVFCSRQYEPWAAALEQDLHHLFQYRAISFKRFAGSLLFEPGSILTQAGGPFKVFTAFWRRCRSGPEPALPLGLPKAPQSLRTGLASDTLTDWQLLPDSPNWAAGWETLWQPGAEGAAQRLQQFLNAAIDDYQDARDIPAQVGTSLLSAHLSFGEISPRMVWHATKAKVAQEHSLLEQSNKFLSELAWREFSHHLLHFFPQLPQEPFKAQFAHFPWESNPTALQAWQQGQTGYPMVDAGMRELWQSGYMHNRLRMIVASFLTKHLRLHWRLGERWFWDCLVDANLANNASGWQWVAGSGADASPYFRIFNPTTQGEKFDPQGDYIRRWVPELAGLPNKYLHQPSKAPAKVLEQAGLVLGENYPLPIVEHSSAREQALSAYAVARESFNL</sequence>
<evidence type="ECO:0000313" key="17">
    <source>
        <dbReference type="Proteomes" id="UP000539350"/>
    </source>
</evidence>
<evidence type="ECO:0000256" key="4">
    <source>
        <dbReference type="ARBA" id="ARBA00014046"/>
    </source>
</evidence>
<dbReference type="GO" id="GO:0003677">
    <property type="term" value="F:DNA binding"/>
    <property type="evidence" value="ECO:0007669"/>
    <property type="project" value="TreeGrafter"/>
</dbReference>
<accession>A0A7W2YIJ2</accession>
<evidence type="ECO:0000256" key="10">
    <source>
        <dbReference type="ARBA" id="ARBA00059220"/>
    </source>
</evidence>
<evidence type="ECO:0000256" key="13">
    <source>
        <dbReference type="PIRSR" id="PIRSR602081-2"/>
    </source>
</evidence>
<dbReference type="Gene3D" id="3.40.50.620">
    <property type="entry name" value="HUPs"/>
    <property type="match status" value="1"/>
</dbReference>
<dbReference type="GO" id="GO:0009416">
    <property type="term" value="P:response to light stimulus"/>
    <property type="evidence" value="ECO:0007669"/>
    <property type="project" value="TreeGrafter"/>
</dbReference>
<evidence type="ECO:0000256" key="12">
    <source>
        <dbReference type="PIRSR" id="PIRSR602081-1"/>
    </source>
</evidence>
<dbReference type="PRINTS" id="PR00147">
    <property type="entry name" value="DNAPHOTLYASE"/>
</dbReference>
<dbReference type="InterPro" id="IPR006050">
    <property type="entry name" value="DNA_photolyase_N"/>
</dbReference>
<feature type="binding site" evidence="12">
    <location>
        <begin position="239"/>
        <end position="243"/>
    </location>
    <ligand>
        <name>FAD</name>
        <dbReference type="ChEBI" id="CHEBI:57692"/>
    </ligand>
</feature>
<dbReference type="InterPro" id="IPR036155">
    <property type="entry name" value="Crypto/Photolyase_N_sf"/>
</dbReference>
<dbReference type="GO" id="GO:0000719">
    <property type="term" value="P:photoreactive repair"/>
    <property type="evidence" value="ECO:0007669"/>
    <property type="project" value="UniProtKB-ARBA"/>
</dbReference>
<comment type="similarity">
    <text evidence="14">Belongs to the DNA photolyase family.</text>
</comment>
<keyword evidence="5 12" id="KW-0285">Flavoprotein</keyword>
<dbReference type="SUPFAM" id="SSF48173">
    <property type="entry name" value="Cryptochrome/photolyase FAD-binding domain"/>
    <property type="match status" value="1"/>
</dbReference>
<dbReference type="GO" id="GO:0071949">
    <property type="term" value="F:FAD binding"/>
    <property type="evidence" value="ECO:0007669"/>
    <property type="project" value="TreeGrafter"/>
</dbReference>
<dbReference type="SUPFAM" id="SSF52425">
    <property type="entry name" value="Cryptochrome/photolyase, N-terminal domain"/>
    <property type="match status" value="1"/>
</dbReference>
<organism evidence="16 17">
    <name type="scientific">Sediminihaliea albiluteola</name>
    <dbReference type="NCBI Taxonomy" id="2758564"/>
    <lineage>
        <taxon>Bacteria</taxon>
        <taxon>Pseudomonadati</taxon>
        <taxon>Pseudomonadota</taxon>
        <taxon>Gammaproteobacteria</taxon>
        <taxon>Cellvibrionales</taxon>
        <taxon>Halieaceae</taxon>
        <taxon>Sediminihaliea</taxon>
    </lineage>
</organism>
<evidence type="ECO:0000256" key="8">
    <source>
        <dbReference type="ARBA" id="ARBA00031671"/>
    </source>
</evidence>
<evidence type="ECO:0000259" key="15">
    <source>
        <dbReference type="PROSITE" id="PS51645"/>
    </source>
</evidence>
<feature type="binding site" evidence="12">
    <location>
        <position position="227"/>
    </location>
    <ligand>
        <name>FAD</name>
        <dbReference type="ChEBI" id="CHEBI:57692"/>
    </ligand>
</feature>
<evidence type="ECO:0000256" key="5">
    <source>
        <dbReference type="ARBA" id="ARBA00022630"/>
    </source>
</evidence>
<comment type="catalytic activity">
    <reaction evidence="9">
        <text>cyclobutadipyrimidine (in DNA) = 2 pyrimidine residues (in DNA).</text>
        <dbReference type="EC" id="4.1.99.3"/>
    </reaction>
</comment>
<evidence type="ECO:0000256" key="2">
    <source>
        <dbReference type="ARBA" id="ARBA00005862"/>
    </source>
</evidence>
<dbReference type="InterPro" id="IPR005101">
    <property type="entry name" value="Cryptochr/Photolyase_FAD-bd"/>
</dbReference>
<comment type="cofactor">
    <cofactor evidence="12">
        <name>FAD</name>
        <dbReference type="ChEBI" id="CHEBI:57692"/>
    </cofactor>
    <text evidence="12">Binds 1 FAD per subunit.</text>
</comment>
<name>A0A7W2YIJ2_9GAMM</name>
<feature type="site" description="Electron transfer via tryptophanyl radical" evidence="13">
    <location>
        <position position="311"/>
    </location>
</feature>
<dbReference type="EMBL" id="JACFXU010000013">
    <property type="protein sequence ID" value="MBA6412145.1"/>
    <property type="molecule type" value="Genomic_DNA"/>
</dbReference>
<evidence type="ECO:0000256" key="9">
    <source>
        <dbReference type="ARBA" id="ARBA00033999"/>
    </source>
</evidence>
<evidence type="ECO:0000313" key="16">
    <source>
        <dbReference type="EMBL" id="MBA6412145.1"/>
    </source>
</evidence>
<evidence type="ECO:0000256" key="1">
    <source>
        <dbReference type="ARBA" id="ARBA00001932"/>
    </source>
</evidence>
<evidence type="ECO:0000256" key="11">
    <source>
        <dbReference type="ARBA" id="ARBA00083107"/>
    </source>
</evidence>
<comment type="cofactor">
    <cofactor evidence="1">
        <name>(6R)-5,10-methylene-5,6,7,8-tetrahydrofolate</name>
        <dbReference type="ChEBI" id="CHEBI:15636"/>
    </cofactor>
</comment>
<feature type="site" description="Electron transfer via tryptophanyl radical" evidence="13">
    <location>
        <position position="364"/>
    </location>
</feature>
<dbReference type="EC" id="4.1.99.3" evidence="3"/>
<evidence type="ECO:0000256" key="7">
    <source>
        <dbReference type="ARBA" id="ARBA00022991"/>
    </source>
</evidence>
<feature type="site" description="Electron transfer via tryptophanyl radical" evidence="13">
    <location>
        <position position="387"/>
    </location>
</feature>
<dbReference type="GO" id="GO:0003904">
    <property type="term" value="F:deoxyribodipyrimidine photo-lyase activity"/>
    <property type="evidence" value="ECO:0007669"/>
    <property type="project" value="UniProtKB-EC"/>
</dbReference>
<dbReference type="PROSITE" id="PS51645">
    <property type="entry name" value="PHR_CRY_ALPHA_BETA"/>
    <property type="match status" value="1"/>
</dbReference>
<dbReference type="Gene3D" id="1.10.579.10">
    <property type="entry name" value="DNA Cyclobutane Dipyrimidine Photolyase, subunit A, domain 3"/>
    <property type="match status" value="1"/>
</dbReference>
<evidence type="ECO:0000256" key="3">
    <source>
        <dbReference type="ARBA" id="ARBA00013149"/>
    </source>
</evidence>
<dbReference type="AlphaFoldDB" id="A0A7W2YIJ2"/>
<feature type="binding site" evidence="12">
    <location>
        <position position="277"/>
    </location>
    <ligand>
        <name>FAD</name>
        <dbReference type="ChEBI" id="CHEBI:57692"/>
    </ligand>
</feature>
<comment type="similarity">
    <text evidence="2">Belongs to the DNA photolyase class-1 family.</text>
</comment>
<dbReference type="InterPro" id="IPR018394">
    <property type="entry name" value="DNA_photolyase_1_CS_C"/>
</dbReference>
<dbReference type="InterPro" id="IPR002081">
    <property type="entry name" value="Cryptochrome/DNA_photolyase_1"/>
</dbReference>
<dbReference type="PROSITE" id="PS00394">
    <property type="entry name" value="DNA_PHOTOLYASES_1_1"/>
    <property type="match status" value="1"/>
</dbReference>
<keyword evidence="17" id="KW-1185">Reference proteome</keyword>
<dbReference type="Gene3D" id="1.25.40.80">
    <property type="match status" value="1"/>
</dbReference>
<feature type="domain" description="Photolyase/cryptochrome alpha/beta" evidence="15">
    <location>
        <begin position="3"/>
        <end position="133"/>
    </location>
</feature>
<dbReference type="Pfam" id="PF00875">
    <property type="entry name" value="DNA_photolyase"/>
    <property type="match status" value="1"/>
</dbReference>
<dbReference type="FunFam" id="1.10.579.10:FF:000003">
    <property type="entry name" value="Deoxyribodipyrimidine photo-lyase"/>
    <property type="match status" value="1"/>
</dbReference>
<dbReference type="PROSITE" id="PS00691">
    <property type="entry name" value="DNA_PHOTOLYASES_1_2"/>
    <property type="match status" value="1"/>
</dbReference>
<dbReference type="PANTHER" id="PTHR11455">
    <property type="entry name" value="CRYPTOCHROME"/>
    <property type="match status" value="1"/>
</dbReference>
<evidence type="ECO:0000256" key="14">
    <source>
        <dbReference type="RuleBase" id="RU004182"/>
    </source>
</evidence>
<comment type="function">
    <text evidence="10">Involved in repair of UV radiation-induced DNA damage. Catalyzes the light-dependent monomerization (300-600 nm) of cyclobutyl pyrimidine dimers (in cis-syn configuration), which are formed between adjacent bases on the same DNA strand upon exposure to ultraviolet radiation.</text>
</comment>
<evidence type="ECO:0000256" key="6">
    <source>
        <dbReference type="ARBA" id="ARBA00022827"/>
    </source>
</evidence>
<reference evidence="16 17" key="1">
    <citation type="submission" date="2020-07" db="EMBL/GenBank/DDBJ databases">
        <title>Halieaceae bacterium, F7430, whole genome shotgun sequencing project.</title>
        <authorList>
            <person name="Jiang S."/>
            <person name="Liu Z.W."/>
            <person name="Du Z.J."/>
        </authorList>
    </citation>
    <scope>NUCLEOTIDE SEQUENCE [LARGE SCALE GENOMIC DNA]</scope>
    <source>
        <strain evidence="16 17">F7430</strain>
    </source>
</reference>
<gene>
    <name evidence="16" type="ORF">H2508_03375</name>
</gene>